<evidence type="ECO:0000313" key="3">
    <source>
        <dbReference type="Proteomes" id="UP000550707"/>
    </source>
</evidence>
<dbReference type="Proteomes" id="UP000550707">
    <property type="component" value="Unassembled WGS sequence"/>
</dbReference>
<dbReference type="AlphaFoldDB" id="A0A7J8J5K1"/>
<comment type="caution">
    <text evidence="2">The sequence shown here is derived from an EMBL/GenBank/DDBJ whole genome shotgun (WGS) entry which is preliminary data.</text>
</comment>
<dbReference type="InterPro" id="IPR027897">
    <property type="entry name" value="DUF4559"/>
</dbReference>
<evidence type="ECO:0000256" key="1">
    <source>
        <dbReference type="SAM" id="MobiDB-lite"/>
    </source>
</evidence>
<sequence>MHSSEMKVSSTWLRDFQVKIQNFLNEFRGIPEIVEVYSRIEQLLISDWAVHIPEEDHRDGCEHETGVYLSESQVNEIEMEFLKEKLQEMYLQAKEQEVLPEEQTFERLTGGPEWNNTSEAMRDEARSGRDGCR</sequence>
<reference evidence="2 3" key="1">
    <citation type="journal article" date="2020" name="Nature">
        <title>Six reference-quality genomes reveal evolution of bat adaptations.</title>
        <authorList>
            <person name="Jebb D."/>
            <person name="Huang Z."/>
            <person name="Pippel M."/>
            <person name="Hughes G.M."/>
            <person name="Lavrichenko K."/>
            <person name="Devanna P."/>
            <person name="Winkler S."/>
            <person name="Jermiin L.S."/>
            <person name="Skirmuntt E.C."/>
            <person name="Katzourakis A."/>
            <person name="Burkitt-Gray L."/>
            <person name="Ray D.A."/>
            <person name="Sullivan K.A.M."/>
            <person name="Roscito J.G."/>
            <person name="Kirilenko B.M."/>
            <person name="Davalos L.M."/>
            <person name="Corthals A.P."/>
            <person name="Power M.L."/>
            <person name="Jones G."/>
            <person name="Ransome R.D."/>
            <person name="Dechmann D.K.N."/>
            <person name="Locatelli A.G."/>
            <person name="Puechmaille S.J."/>
            <person name="Fedrigo O."/>
            <person name="Jarvis E.D."/>
            <person name="Hiller M."/>
            <person name="Vernes S.C."/>
            <person name="Myers E.W."/>
            <person name="Teeling E.C."/>
        </authorList>
    </citation>
    <scope>NUCLEOTIDE SEQUENCE [LARGE SCALE GENOMIC DNA]</scope>
    <source>
        <strain evidence="2">MMolMol1</strain>
        <tissue evidence="2">Muscle</tissue>
    </source>
</reference>
<name>A0A7J8J5K1_MOLMO</name>
<dbReference type="Pfam" id="PF15112">
    <property type="entry name" value="DUF4559"/>
    <property type="match status" value="1"/>
</dbReference>
<dbReference type="EMBL" id="JACASF010000002">
    <property type="protein sequence ID" value="KAF6491948.1"/>
    <property type="molecule type" value="Genomic_DNA"/>
</dbReference>
<organism evidence="2 3">
    <name type="scientific">Molossus molossus</name>
    <name type="common">Pallas' mastiff bat</name>
    <name type="synonym">Vespertilio molossus</name>
    <dbReference type="NCBI Taxonomy" id="27622"/>
    <lineage>
        <taxon>Eukaryota</taxon>
        <taxon>Metazoa</taxon>
        <taxon>Chordata</taxon>
        <taxon>Craniata</taxon>
        <taxon>Vertebrata</taxon>
        <taxon>Euteleostomi</taxon>
        <taxon>Mammalia</taxon>
        <taxon>Eutheria</taxon>
        <taxon>Laurasiatheria</taxon>
        <taxon>Chiroptera</taxon>
        <taxon>Yangochiroptera</taxon>
        <taxon>Molossidae</taxon>
        <taxon>Molossus</taxon>
    </lineage>
</organism>
<accession>A0A7J8J5K1</accession>
<feature type="compositionally biased region" description="Basic and acidic residues" evidence="1">
    <location>
        <begin position="120"/>
        <end position="133"/>
    </location>
</feature>
<gene>
    <name evidence="2" type="ORF">HJG59_003545</name>
</gene>
<feature type="region of interest" description="Disordered" evidence="1">
    <location>
        <begin position="101"/>
        <end position="133"/>
    </location>
</feature>
<dbReference type="PANTHER" id="PTHR35083">
    <property type="entry name" value="RGD1565685 PROTEIN"/>
    <property type="match status" value="1"/>
</dbReference>
<proteinExistence type="predicted"/>
<keyword evidence="3" id="KW-1185">Reference proteome</keyword>
<evidence type="ECO:0000313" key="2">
    <source>
        <dbReference type="EMBL" id="KAF6491948.1"/>
    </source>
</evidence>
<protein>
    <submittedName>
        <fullName evidence="2">Uncharacterized protein</fullName>
    </submittedName>
</protein>
<dbReference type="PANTHER" id="PTHR35083:SF1">
    <property type="entry name" value="RGD1565685 PROTEIN"/>
    <property type="match status" value="1"/>
</dbReference>